<dbReference type="EMBL" id="MU825875">
    <property type="protein sequence ID" value="KAJ7386908.1"/>
    <property type="molecule type" value="Genomic_DNA"/>
</dbReference>
<name>A0A9X0D5Y6_9CNID</name>
<accession>A0A9X0D5Y6</accession>
<dbReference type="OrthoDB" id="10555560at2759"/>
<reference evidence="2" key="1">
    <citation type="submission" date="2023-01" db="EMBL/GenBank/DDBJ databases">
        <title>Genome assembly of the deep-sea coral Lophelia pertusa.</title>
        <authorList>
            <person name="Herrera S."/>
            <person name="Cordes E."/>
        </authorList>
    </citation>
    <scope>NUCLEOTIDE SEQUENCE</scope>
    <source>
        <strain evidence="2">USNM1676648</strain>
        <tissue evidence="2">Polyp</tissue>
    </source>
</reference>
<evidence type="ECO:0000313" key="3">
    <source>
        <dbReference type="Proteomes" id="UP001163046"/>
    </source>
</evidence>
<keyword evidence="3" id="KW-1185">Reference proteome</keyword>
<sequence length="273" mass="30527">MSRGLLSGLNKAEKSPYAGWKTNSFVEREPSPENDEVCLLDDDQGPSTPSDSKKCLSDGVRNPWEFSAKSSQFQIPKRPSGSPDDKDKKGQQWFDSSFDEEVEERHGNCQTRPHNQKQRNNANYANKQKAACMDFEKGIGYRIRRQALITPKRRWKHANPPGTLSPGRGNNVTSSARESSPYQVTNARVPEKCNGHVSADTTKSHVQRNCSSLDEEQKQNLSVLDHIMTGKSVAVCAYSDGDDTGSDSNFRKKSRLSCVGSRNSKLIKRFTVR</sequence>
<evidence type="ECO:0000256" key="1">
    <source>
        <dbReference type="SAM" id="MobiDB-lite"/>
    </source>
</evidence>
<comment type="caution">
    <text evidence="2">The sequence shown here is derived from an EMBL/GenBank/DDBJ whole genome shotgun (WGS) entry which is preliminary data.</text>
</comment>
<feature type="compositionally biased region" description="Polar residues" evidence="1">
    <location>
        <begin position="168"/>
        <end position="184"/>
    </location>
</feature>
<evidence type="ECO:0000313" key="2">
    <source>
        <dbReference type="EMBL" id="KAJ7386908.1"/>
    </source>
</evidence>
<feature type="region of interest" description="Disordered" evidence="1">
    <location>
        <begin position="1"/>
        <end position="123"/>
    </location>
</feature>
<gene>
    <name evidence="2" type="ORF">OS493_006942</name>
</gene>
<dbReference type="Proteomes" id="UP001163046">
    <property type="component" value="Unassembled WGS sequence"/>
</dbReference>
<dbReference type="AlphaFoldDB" id="A0A9X0D5Y6"/>
<protein>
    <submittedName>
        <fullName evidence="2">Uncharacterized protein</fullName>
    </submittedName>
</protein>
<organism evidence="2 3">
    <name type="scientific">Desmophyllum pertusum</name>
    <dbReference type="NCBI Taxonomy" id="174260"/>
    <lineage>
        <taxon>Eukaryota</taxon>
        <taxon>Metazoa</taxon>
        <taxon>Cnidaria</taxon>
        <taxon>Anthozoa</taxon>
        <taxon>Hexacorallia</taxon>
        <taxon>Scleractinia</taxon>
        <taxon>Caryophylliina</taxon>
        <taxon>Caryophylliidae</taxon>
        <taxon>Desmophyllum</taxon>
    </lineage>
</organism>
<feature type="compositionally biased region" description="Acidic residues" evidence="1">
    <location>
        <begin position="32"/>
        <end position="44"/>
    </location>
</feature>
<proteinExistence type="predicted"/>
<feature type="region of interest" description="Disordered" evidence="1">
    <location>
        <begin position="154"/>
        <end position="184"/>
    </location>
</feature>